<name>A0A9D2NA81_9FIRM</name>
<reference evidence="2" key="1">
    <citation type="journal article" date="2021" name="PeerJ">
        <title>Extensive microbial diversity within the chicken gut microbiome revealed by metagenomics and culture.</title>
        <authorList>
            <person name="Gilroy R."/>
            <person name="Ravi A."/>
            <person name="Getino M."/>
            <person name="Pursley I."/>
            <person name="Horton D.L."/>
            <person name="Alikhan N.F."/>
            <person name="Baker D."/>
            <person name="Gharbi K."/>
            <person name="Hall N."/>
            <person name="Watson M."/>
            <person name="Adriaenssens E.M."/>
            <person name="Foster-Nyarko E."/>
            <person name="Jarju S."/>
            <person name="Secka A."/>
            <person name="Antonio M."/>
            <person name="Oren A."/>
            <person name="Chaudhuri R.R."/>
            <person name="La Ragione R."/>
            <person name="Hildebrand F."/>
            <person name="Pallen M.J."/>
        </authorList>
    </citation>
    <scope>NUCLEOTIDE SEQUENCE</scope>
    <source>
        <strain evidence="2">CHK185-5351</strain>
    </source>
</reference>
<accession>A0A9D2NA81</accession>
<dbReference type="EMBL" id="DWWU01000005">
    <property type="protein sequence ID" value="HJC14371.1"/>
    <property type="molecule type" value="Genomic_DNA"/>
</dbReference>
<organism evidence="2 3">
    <name type="scientific">Candidatus Fusicatenibacter intestinigallinarum</name>
    <dbReference type="NCBI Taxonomy" id="2838598"/>
    <lineage>
        <taxon>Bacteria</taxon>
        <taxon>Bacillati</taxon>
        <taxon>Bacillota</taxon>
        <taxon>Clostridia</taxon>
        <taxon>Lachnospirales</taxon>
        <taxon>Lachnospiraceae</taxon>
        <taxon>Fusicatenibacter</taxon>
    </lineage>
</organism>
<dbReference type="InterPro" id="IPR038495">
    <property type="entry name" value="ATPase_E_C"/>
</dbReference>
<comment type="caution">
    <text evidence="2">The sequence shown here is derived from an EMBL/GenBank/DDBJ whole genome shotgun (WGS) entry which is preliminary data.</text>
</comment>
<keyword evidence="1" id="KW-0175">Coiled coil</keyword>
<feature type="coiled-coil region" evidence="1">
    <location>
        <begin position="18"/>
        <end position="49"/>
    </location>
</feature>
<sequence length="198" mass="22988">MTILTLEEKLDNFYRHSMDSANAEAQRTINEHQEALDRLFEEHKTVKQQQAQDEVAAETEKLKRDANKTLSAEQLSLKRTISEKTQELKKQLFAEVRRKMTDFKKTEDYKEYLKTKIREAVAFAEGDALQLYLDPSDEEYRKELENECSVSLLLSDTPFTGGIRAVIPEKNILIDNSFDSLIHEEQEAFIFHGGMTHE</sequence>
<dbReference type="Gene3D" id="3.30.2320.30">
    <property type="entry name" value="ATP synthase, E subunit, C-terminal"/>
    <property type="match status" value="1"/>
</dbReference>
<evidence type="ECO:0000313" key="2">
    <source>
        <dbReference type="EMBL" id="HJC14371.1"/>
    </source>
</evidence>
<reference evidence="2" key="2">
    <citation type="submission" date="2021-04" db="EMBL/GenBank/DDBJ databases">
        <authorList>
            <person name="Gilroy R."/>
        </authorList>
    </citation>
    <scope>NUCLEOTIDE SEQUENCE</scope>
    <source>
        <strain evidence="2">CHK185-5351</strain>
    </source>
</reference>
<proteinExistence type="predicted"/>
<protein>
    <submittedName>
        <fullName evidence="2">V-type ATP synthase subunit E</fullName>
    </submittedName>
</protein>
<gene>
    <name evidence="2" type="ORF">H9705_00895</name>
</gene>
<evidence type="ECO:0000256" key="1">
    <source>
        <dbReference type="SAM" id="Coils"/>
    </source>
</evidence>
<dbReference type="Proteomes" id="UP000823849">
    <property type="component" value="Unassembled WGS sequence"/>
</dbReference>
<dbReference type="AlphaFoldDB" id="A0A9D2NA81"/>
<evidence type="ECO:0000313" key="3">
    <source>
        <dbReference type="Proteomes" id="UP000823849"/>
    </source>
</evidence>
<dbReference type="SUPFAM" id="SSF160527">
    <property type="entry name" value="V-type ATPase subunit E-like"/>
    <property type="match status" value="1"/>
</dbReference>